<dbReference type="InterPro" id="IPR001229">
    <property type="entry name" value="Jacalin-like_lectin_dom"/>
</dbReference>
<dbReference type="GO" id="GO:0001716">
    <property type="term" value="F:L-amino-acid oxidase activity"/>
    <property type="evidence" value="ECO:0007669"/>
    <property type="project" value="TreeGrafter"/>
</dbReference>
<keyword evidence="3" id="KW-1185">Reference proteome</keyword>
<dbReference type="CDD" id="cd09302">
    <property type="entry name" value="Jacalin_like"/>
    <property type="match status" value="1"/>
</dbReference>
<dbReference type="SUPFAM" id="SSF54373">
    <property type="entry name" value="FAD-linked reductases, C-terminal domain"/>
    <property type="match status" value="1"/>
</dbReference>
<dbReference type="Gene3D" id="3.50.50.60">
    <property type="entry name" value="FAD/NAD(P)-binding domain"/>
    <property type="match status" value="1"/>
</dbReference>
<reference evidence="2" key="1">
    <citation type="submission" date="2020-10" db="EMBL/GenBank/DDBJ databases">
        <authorList>
            <person name="Castelo-Branco R."/>
            <person name="Eusebio N."/>
            <person name="Adriana R."/>
            <person name="Vieira A."/>
            <person name="Brugerolle De Fraissinette N."/>
            <person name="Rezende De Castro R."/>
            <person name="Schneider M.P."/>
            <person name="Vasconcelos V."/>
            <person name="Leao P.N."/>
        </authorList>
    </citation>
    <scope>NUCLEOTIDE SEQUENCE</scope>
    <source>
        <strain evidence="2">LEGE 07157</strain>
    </source>
</reference>
<evidence type="ECO:0000313" key="2">
    <source>
        <dbReference type="EMBL" id="MBE9118731.1"/>
    </source>
</evidence>
<dbReference type="PROSITE" id="PS51752">
    <property type="entry name" value="JACALIN_LECTIN"/>
    <property type="match status" value="1"/>
</dbReference>
<organism evidence="2 3">
    <name type="scientific">Lusitaniella coriacea LEGE 07157</name>
    <dbReference type="NCBI Taxonomy" id="945747"/>
    <lineage>
        <taxon>Bacteria</taxon>
        <taxon>Bacillati</taxon>
        <taxon>Cyanobacteriota</taxon>
        <taxon>Cyanophyceae</taxon>
        <taxon>Spirulinales</taxon>
        <taxon>Lusitaniellaceae</taxon>
        <taxon>Lusitaniella</taxon>
    </lineage>
</organism>
<dbReference type="SMART" id="SM00915">
    <property type="entry name" value="Jacalin"/>
    <property type="match status" value="1"/>
</dbReference>
<evidence type="ECO:0000259" key="1">
    <source>
        <dbReference type="PROSITE" id="PS51752"/>
    </source>
</evidence>
<dbReference type="RefSeq" id="WP_194031824.1">
    <property type="nucleotide sequence ID" value="NZ_JADEWZ010000058.1"/>
</dbReference>
<dbReference type="InterPro" id="IPR050281">
    <property type="entry name" value="Flavin_monoamine_oxidase"/>
</dbReference>
<dbReference type="SUPFAM" id="SSF51101">
    <property type="entry name" value="Mannose-binding lectins"/>
    <property type="match status" value="1"/>
</dbReference>
<dbReference type="SUPFAM" id="SSF51905">
    <property type="entry name" value="FAD/NAD(P)-binding domain"/>
    <property type="match status" value="1"/>
</dbReference>
<dbReference type="AlphaFoldDB" id="A0A8J7DZT8"/>
<evidence type="ECO:0000313" key="3">
    <source>
        <dbReference type="Proteomes" id="UP000654482"/>
    </source>
</evidence>
<dbReference type="EMBL" id="JADEWZ010000058">
    <property type="protein sequence ID" value="MBE9118731.1"/>
    <property type="molecule type" value="Genomic_DNA"/>
</dbReference>
<dbReference type="Gene3D" id="3.90.660.10">
    <property type="match status" value="1"/>
</dbReference>
<comment type="caution">
    <text evidence="2">The sequence shown here is derived from an EMBL/GenBank/DDBJ whole genome shotgun (WGS) entry which is preliminary data.</text>
</comment>
<proteinExistence type="predicted"/>
<gene>
    <name evidence="2" type="ORF">IQ249_22840</name>
</gene>
<accession>A0A8J7DZT8</accession>
<dbReference type="Gene3D" id="2.100.10.30">
    <property type="entry name" value="Jacalin-like lectin domain"/>
    <property type="match status" value="1"/>
</dbReference>
<dbReference type="InterPro" id="IPR036188">
    <property type="entry name" value="FAD/NAD-bd_sf"/>
</dbReference>
<dbReference type="GO" id="GO:0009063">
    <property type="term" value="P:amino acid catabolic process"/>
    <property type="evidence" value="ECO:0007669"/>
    <property type="project" value="TreeGrafter"/>
</dbReference>
<dbReference type="PANTHER" id="PTHR10742">
    <property type="entry name" value="FLAVIN MONOAMINE OXIDASE"/>
    <property type="match status" value="1"/>
</dbReference>
<dbReference type="InterPro" id="IPR036404">
    <property type="entry name" value="Jacalin-like_lectin_dom_sf"/>
</dbReference>
<dbReference type="InterPro" id="IPR002937">
    <property type="entry name" value="Amino_oxidase"/>
</dbReference>
<dbReference type="PRINTS" id="PR00419">
    <property type="entry name" value="ADXRDTASE"/>
</dbReference>
<sequence>MPFRTNIQPKPLPKEDWVAWPYIDTLYDYVDFIDNNDPIANLPQHLIGTEVAIVGAGVAGLVAAYELLKIGAKPVVFEATDRIGGRAYSLKFKNSNAIAEMGSMRFPPSGKLLFHYFDLFELEAGGQFPDPGYVPTKLYYENEIIDWPVKKTPQLYPDDPDFKRIGVDWPKFVQTLVQPLYSVWKKEDWEAVQSIWQSYIHKYKDVSFYDGVRQGIPQWSDEDMNKFGALGIGSGGFGPLYQVSFLELLRIIVNMWEDKQKFLPGGISQLTEHFYTRCVIQPDGTQTSLKDIGAIKTNVPVSRIDCSTGEPTLYYRENGQQQSRSFKAVIVATSTRAMEMMGMTLNSPSDSDEQKEIAQSVKVAIRNLHLMDSSKMFVLTPTKFWQNSNIPQNIQTDELPRGVYALDYPDTENGVVLISYTWGDDSSKLLGLQDKMRRFELFKDAIAKISPEFAAGLGNPSEDEILNIDWEAKPYYYGAFKLQYPGQEPNIHAAYYQFLSDPDYGTYLAGDSISWSGGWTEGALQTGINAACAAAKRIGATVRANSPLTQNPDLYNYGDRAYRTVEPVPNLPLSISFDDTEAAKTQGFPITKLIVRAGDIIDCLQAFYHNTALSPHGGAGGQEHTIEIEPGDYLREVSGYYGWWYGRQYILQISFKTRRGKSFGPYGTMDASSEQTPFAFTAGEGEQILAFSGSLVPGLETGNAATVYVNALGVTIQTS</sequence>
<name>A0A8J7DZT8_9CYAN</name>
<dbReference type="Proteomes" id="UP000654482">
    <property type="component" value="Unassembled WGS sequence"/>
</dbReference>
<dbReference type="Pfam" id="PF01419">
    <property type="entry name" value="Jacalin"/>
    <property type="match status" value="1"/>
</dbReference>
<dbReference type="Gene3D" id="1.10.405.40">
    <property type="match status" value="1"/>
</dbReference>
<feature type="domain" description="Jacalin-type lectin" evidence="1">
    <location>
        <begin position="562"/>
        <end position="718"/>
    </location>
</feature>
<dbReference type="Pfam" id="PF01593">
    <property type="entry name" value="Amino_oxidase"/>
    <property type="match status" value="1"/>
</dbReference>
<dbReference type="PANTHER" id="PTHR10742:SF342">
    <property type="entry name" value="AMINE OXIDASE"/>
    <property type="match status" value="1"/>
</dbReference>
<protein>
    <submittedName>
        <fullName evidence="2">FAD-dependent oxidoreductase</fullName>
    </submittedName>
</protein>